<protein>
    <submittedName>
        <fullName evidence="1">Uncharacterized protein</fullName>
    </submittedName>
</protein>
<evidence type="ECO:0000313" key="2">
    <source>
        <dbReference type="Proteomes" id="UP000828941"/>
    </source>
</evidence>
<dbReference type="EMBL" id="CM039432">
    <property type="protein sequence ID" value="KAI4334219.1"/>
    <property type="molecule type" value="Genomic_DNA"/>
</dbReference>
<keyword evidence="2" id="KW-1185">Reference proteome</keyword>
<evidence type="ECO:0000313" key="1">
    <source>
        <dbReference type="EMBL" id="KAI4334219.1"/>
    </source>
</evidence>
<dbReference type="Proteomes" id="UP000828941">
    <property type="component" value="Chromosome 7"/>
</dbReference>
<sequence>MGCDKHVIYSSILLLALLFPHYPTASPKLLQSHSTPDKARPLPSPPEVVVSINRRGGAGSHGGGHAAHAGGGHGGSTGMHGSIDDELCDRNFKRAEGIIVIMRPTPFLHLSPNYSHSPN</sequence>
<comment type="caution">
    <text evidence="1">The sequence shown here is derived from an EMBL/GenBank/DDBJ whole genome shotgun (WGS) entry which is preliminary data.</text>
</comment>
<name>A0ACB9NET0_BAUVA</name>
<accession>A0ACB9NET0</accession>
<organism evidence="1 2">
    <name type="scientific">Bauhinia variegata</name>
    <name type="common">Purple orchid tree</name>
    <name type="synonym">Phanera variegata</name>
    <dbReference type="NCBI Taxonomy" id="167791"/>
    <lineage>
        <taxon>Eukaryota</taxon>
        <taxon>Viridiplantae</taxon>
        <taxon>Streptophyta</taxon>
        <taxon>Embryophyta</taxon>
        <taxon>Tracheophyta</taxon>
        <taxon>Spermatophyta</taxon>
        <taxon>Magnoliopsida</taxon>
        <taxon>eudicotyledons</taxon>
        <taxon>Gunneridae</taxon>
        <taxon>Pentapetalae</taxon>
        <taxon>rosids</taxon>
        <taxon>fabids</taxon>
        <taxon>Fabales</taxon>
        <taxon>Fabaceae</taxon>
        <taxon>Cercidoideae</taxon>
        <taxon>Cercideae</taxon>
        <taxon>Bauhiniinae</taxon>
        <taxon>Bauhinia</taxon>
    </lineage>
</organism>
<gene>
    <name evidence="1" type="ORF">L6164_018935</name>
</gene>
<proteinExistence type="predicted"/>
<reference evidence="1 2" key="1">
    <citation type="journal article" date="2022" name="DNA Res.">
        <title>Chromosomal-level genome assembly of the orchid tree Bauhinia variegata (Leguminosae; Cercidoideae) supports the allotetraploid origin hypothesis of Bauhinia.</title>
        <authorList>
            <person name="Zhong Y."/>
            <person name="Chen Y."/>
            <person name="Zheng D."/>
            <person name="Pang J."/>
            <person name="Liu Y."/>
            <person name="Luo S."/>
            <person name="Meng S."/>
            <person name="Qian L."/>
            <person name="Wei D."/>
            <person name="Dai S."/>
            <person name="Zhou R."/>
        </authorList>
    </citation>
    <scope>NUCLEOTIDE SEQUENCE [LARGE SCALE GENOMIC DNA]</scope>
    <source>
        <strain evidence="1">BV-YZ2020</strain>
    </source>
</reference>